<dbReference type="SUPFAM" id="SSF69572">
    <property type="entry name" value="Activating enzymes of the ubiquitin-like proteins"/>
    <property type="match status" value="1"/>
</dbReference>
<organism evidence="2 3">
    <name type="scientific">Bifidobacterium pullorum subsp. saeculare DSM 6531 = LMG 14934</name>
    <dbReference type="NCBI Taxonomy" id="1437611"/>
    <lineage>
        <taxon>Bacteria</taxon>
        <taxon>Bacillati</taxon>
        <taxon>Actinomycetota</taxon>
        <taxon>Actinomycetes</taxon>
        <taxon>Bifidobacteriales</taxon>
        <taxon>Bifidobacteriaceae</taxon>
        <taxon>Bifidobacterium</taxon>
    </lineage>
</organism>
<accession>A0A087CQS3</accession>
<dbReference type="GO" id="GO:0008641">
    <property type="term" value="F:ubiquitin-like modifier activating enzyme activity"/>
    <property type="evidence" value="ECO:0007669"/>
    <property type="project" value="InterPro"/>
</dbReference>
<dbReference type="Pfam" id="PF00899">
    <property type="entry name" value="ThiF"/>
    <property type="match status" value="1"/>
</dbReference>
<evidence type="ECO:0000313" key="3">
    <source>
        <dbReference type="Proteomes" id="UP000029040"/>
    </source>
</evidence>
<dbReference type="AlphaFoldDB" id="A0A087CQS3"/>
<dbReference type="Gene3D" id="3.40.50.720">
    <property type="entry name" value="NAD(P)-binding Rossmann-like Domain"/>
    <property type="match status" value="1"/>
</dbReference>
<comment type="caution">
    <text evidence="2">The sequence shown here is derived from an EMBL/GenBank/DDBJ whole genome shotgun (WGS) entry which is preliminary data.</text>
</comment>
<evidence type="ECO:0000313" key="2">
    <source>
        <dbReference type="EMBL" id="KFI85623.1"/>
    </source>
</evidence>
<dbReference type="Proteomes" id="UP000029040">
    <property type="component" value="Unassembled WGS sequence"/>
</dbReference>
<sequence length="315" mass="35799">MCNTKYQLADSATVYDDLQGSLVVILGQQGRVCRFRYSQQALDLLEHLQQASTPQDIINDFSQYTQSSILSALEKMISAGIVKPATSHHREVRCLLIGCGSIGSHIFRQLSVLPLQSFVLVDSDVVDTTNIYRQDYYPNDIGYKKTSILSARPTRFAQIRCISDCITTEKQLTTYIKKYNINLVIQAADAPSTNQLAHIINSSCNENHIPYIINPEYMGNAVSLPEFFYPNDTYQYTSSHDVVPGKVIFRFQHSKLSYRLCSELACLVAQQVEDFRQCTVPTKYGEKGYFDTSDFTWHTTRVVEAPEIEPDWQSR</sequence>
<name>A0A087CQS3_9BIFI</name>
<reference evidence="2 3" key="1">
    <citation type="submission" date="2014-03" db="EMBL/GenBank/DDBJ databases">
        <title>Genomics of Bifidobacteria.</title>
        <authorList>
            <person name="Ventura M."/>
            <person name="Milani C."/>
            <person name="Lugli G.A."/>
        </authorList>
    </citation>
    <scope>NUCLEOTIDE SEQUENCE [LARGE SCALE GENOMIC DNA]</scope>
    <source>
        <strain evidence="2 3">LMG 14934</strain>
    </source>
</reference>
<feature type="domain" description="THIF-type NAD/FAD binding fold" evidence="1">
    <location>
        <begin position="83"/>
        <end position="213"/>
    </location>
</feature>
<proteinExistence type="predicted"/>
<protein>
    <submittedName>
        <fullName evidence="2">HesA/MoeB/ThiF family protein</fullName>
    </submittedName>
</protein>
<dbReference type="InterPro" id="IPR035985">
    <property type="entry name" value="Ubiquitin-activating_enz"/>
</dbReference>
<gene>
    <name evidence="2" type="ORF">BSAE_1484</name>
</gene>
<dbReference type="InterPro" id="IPR000594">
    <property type="entry name" value="ThiF_NAD_FAD-bd"/>
</dbReference>
<dbReference type="EMBL" id="JGZM01000008">
    <property type="protein sequence ID" value="KFI85623.1"/>
    <property type="molecule type" value="Genomic_DNA"/>
</dbReference>
<evidence type="ECO:0000259" key="1">
    <source>
        <dbReference type="Pfam" id="PF00899"/>
    </source>
</evidence>